<sequence>MGRSFLKYLKANYMIFSAAITLWIAAISLLPVFYGQEWLPSVTEAATFTAFLLLGFIVLDNIFRYFSPKKSQWWLLISFPLVTGLTLAYISQKTITLLLPSASEYLLFTDNLLPVKGFIAVLVLLAWSILLVLNSRIEEQIDIKERLSKIEEMSREAELHQLRQQLQPHFLFNSLNSVSALIKSDPERAREMIFQLADFLRGTIQNNKKWLTLKSELEHLELFLSIEKVRFGHRLETILEIDSETDQLTIPQLLLQPLVENAIKHGLYGVTGDVLIKIRAQYRPGNLEILIENPFNPDSGKAKGSGFGLEVVARRLFLIFGRNDLLNTREDGHIFTVQVKIPQIAEK</sequence>
<dbReference type="InterPro" id="IPR050640">
    <property type="entry name" value="Bact_2-comp_sensor_kinase"/>
</dbReference>
<protein>
    <submittedName>
        <fullName evidence="3">Histidine kinase</fullName>
    </submittedName>
</protein>
<dbReference type="Gene3D" id="3.30.565.10">
    <property type="entry name" value="Histidine kinase-like ATPase, C-terminal domain"/>
    <property type="match status" value="1"/>
</dbReference>
<dbReference type="SUPFAM" id="SSF55874">
    <property type="entry name" value="ATPase domain of HSP90 chaperone/DNA topoisomerase II/histidine kinase"/>
    <property type="match status" value="1"/>
</dbReference>
<evidence type="ECO:0000313" key="3">
    <source>
        <dbReference type="EMBL" id="MBW3470219.1"/>
    </source>
</evidence>
<name>A0A951J1L7_9BACT</name>
<keyword evidence="3" id="KW-0808">Transferase</keyword>
<keyword evidence="3" id="KW-0418">Kinase</keyword>
<dbReference type="InterPro" id="IPR036890">
    <property type="entry name" value="HATPase_C_sf"/>
</dbReference>
<dbReference type="PANTHER" id="PTHR34220:SF7">
    <property type="entry name" value="SENSOR HISTIDINE KINASE YPDA"/>
    <property type="match status" value="1"/>
</dbReference>
<evidence type="ECO:0000313" key="4">
    <source>
        <dbReference type="Proteomes" id="UP000727490"/>
    </source>
</evidence>
<evidence type="ECO:0000259" key="2">
    <source>
        <dbReference type="Pfam" id="PF06580"/>
    </source>
</evidence>
<feature type="domain" description="Signal transduction histidine kinase internal region" evidence="2">
    <location>
        <begin position="157"/>
        <end position="235"/>
    </location>
</feature>
<evidence type="ECO:0000256" key="1">
    <source>
        <dbReference type="SAM" id="Phobius"/>
    </source>
</evidence>
<feature type="transmembrane region" description="Helical" evidence="1">
    <location>
        <begin position="12"/>
        <end position="34"/>
    </location>
</feature>
<dbReference type="EMBL" id="RPHB01000012">
    <property type="protein sequence ID" value="MBW3470219.1"/>
    <property type="molecule type" value="Genomic_DNA"/>
</dbReference>
<accession>A0A951J1L7</accession>
<reference evidence="3 4" key="1">
    <citation type="journal article" date="2020" name="Syst. Appl. Microbiol.">
        <title>Arthrospiribacter ruber gen. nov., sp. nov., a novel bacterium isolated from Arthrospira cultures.</title>
        <authorList>
            <person name="Waleron M."/>
            <person name="Misztak A."/>
            <person name="Waleron M.M."/>
            <person name="Furmaniak M."/>
            <person name="Mrozik A."/>
            <person name="Waleron K."/>
        </authorList>
    </citation>
    <scope>NUCLEOTIDE SEQUENCE [LARGE SCALE GENOMIC DNA]</scope>
    <source>
        <strain evidence="3 4">DPMB0001</strain>
    </source>
</reference>
<dbReference type="InterPro" id="IPR010559">
    <property type="entry name" value="Sig_transdc_His_kin_internal"/>
</dbReference>
<dbReference type="GO" id="GO:0000155">
    <property type="term" value="F:phosphorelay sensor kinase activity"/>
    <property type="evidence" value="ECO:0007669"/>
    <property type="project" value="InterPro"/>
</dbReference>
<dbReference type="PANTHER" id="PTHR34220">
    <property type="entry name" value="SENSOR HISTIDINE KINASE YPDA"/>
    <property type="match status" value="1"/>
</dbReference>
<feature type="transmembrane region" description="Helical" evidence="1">
    <location>
        <begin position="112"/>
        <end position="133"/>
    </location>
</feature>
<keyword evidence="1" id="KW-1133">Transmembrane helix</keyword>
<dbReference type="Pfam" id="PF06580">
    <property type="entry name" value="His_kinase"/>
    <property type="match status" value="1"/>
</dbReference>
<feature type="transmembrane region" description="Helical" evidence="1">
    <location>
        <begin position="46"/>
        <end position="66"/>
    </location>
</feature>
<dbReference type="GO" id="GO:0016020">
    <property type="term" value="C:membrane"/>
    <property type="evidence" value="ECO:0007669"/>
    <property type="project" value="InterPro"/>
</dbReference>
<keyword evidence="1" id="KW-0812">Transmembrane</keyword>
<comment type="caution">
    <text evidence="3">The sequence shown here is derived from an EMBL/GenBank/DDBJ whole genome shotgun (WGS) entry which is preliminary data.</text>
</comment>
<gene>
    <name evidence="3" type="ORF">EGN73_20740</name>
</gene>
<organism evidence="3 4">
    <name type="scientific">Arthrospiribacter ruber</name>
    <dbReference type="NCBI Taxonomy" id="2487934"/>
    <lineage>
        <taxon>Bacteria</taxon>
        <taxon>Pseudomonadati</taxon>
        <taxon>Bacteroidota</taxon>
        <taxon>Cytophagia</taxon>
        <taxon>Cytophagales</taxon>
        <taxon>Cyclobacteriaceae</taxon>
        <taxon>Arthrospiribacter</taxon>
    </lineage>
</organism>
<proteinExistence type="predicted"/>
<keyword evidence="1" id="KW-0472">Membrane</keyword>
<dbReference type="Proteomes" id="UP000727490">
    <property type="component" value="Unassembled WGS sequence"/>
</dbReference>
<dbReference type="AlphaFoldDB" id="A0A951J1L7"/>
<keyword evidence="4" id="KW-1185">Reference proteome</keyword>
<feature type="transmembrane region" description="Helical" evidence="1">
    <location>
        <begin position="73"/>
        <end position="92"/>
    </location>
</feature>